<protein>
    <submittedName>
        <fullName evidence="1">Uncharacterized protein</fullName>
    </submittedName>
</protein>
<name>A0A9W4W0S2_9GAMM</name>
<evidence type="ECO:0000313" key="2">
    <source>
        <dbReference type="Proteomes" id="UP001152467"/>
    </source>
</evidence>
<dbReference type="EMBL" id="CAMAPC010000002">
    <property type="protein sequence ID" value="CAH9050465.1"/>
    <property type="molecule type" value="Genomic_DNA"/>
</dbReference>
<dbReference type="AlphaFoldDB" id="A0A9W4W0S2"/>
<dbReference type="Proteomes" id="UP001152467">
    <property type="component" value="Unassembled WGS sequence"/>
</dbReference>
<organism evidence="1 2">
    <name type="scientific">Pseudoalteromonas holothuriae</name>
    <dbReference type="NCBI Taxonomy" id="2963714"/>
    <lineage>
        <taxon>Bacteria</taxon>
        <taxon>Pseudomonadati</taxon>
        <taxon>Pseudomonadota</taxon>
        <taxon>Gammaproteobacteria</taxon>
        <taxon>Alteromonadales</taxon>
        <taxon>Pseudoalteromonadaceae</taxon>
        <taxon>Pseudoalteromonas</taxon>
    </lineage>
</organism>
<keyword evidence="2" id="KW-1185">Reference proteome</keyword>
<accession>A0A9W4W0S2</accession>
<comment type="caution">
    <text evidence="1">The sequence shown here is derived from an EMBL/GenBank/DDBJ whole genome shotgun (WGS) entry which is preliminary data.</text>
</comment>
<evidence type="ECO:0000313" key="1">
    <source>
        <dbReference type="EMBL" id="CAH9050465.1"/>
    </source>
</evidence>
<proteinExistence type="predicted"/>
<reference evidence="1" key="1">
    <citation type="submission" date="2022-07" db="EMBL/GenBank/DDBJ databases">
        <authorList>
            <person name="Criscuolo A."/>
        </authorList>
    </citation>
    <scope>NUCLEOTIDE SEQUENCE</scope>
    <source>
        <strain evidence="1">CIP111854</strain>
    </source>
</reference>
<gene>
    <name evidence="1" type="ORF">PSECIP111854_00536</name>
</gene>
<sequence length="181" mass="20721">MQLKYIKYISLIFISIYTFCAHSNEKITPLGDNEGYALVAIYSQGYAEKIKLDGEGFGNNHDFGPLNDAQYLKVYPLKAGEYNWSQVVDRIGENTRVTYDFDDLDLKFTIQPGKVNYIGLLMFKTTGSKFSAEILNRTSMILTIFKQQHSELFNQYQVVNGIYPNDPYISFFLNGNKGKTQ</sequence>